<dbReference type="Proteomes" id="UP001498238">
    <property type="component" value="Unassembled WGS sequence"/>
</dbReference>
<protein>
    <submittedName>
        <fullName evidence="1">Uncharacterized protein</fullName>
    </submittedName>
</protein>
<dbReference type="PROSITE" id="PS51257">
    <property type="entry name" value="PROKAR_LIPOPROTEIN"/>
    <property type="match status" value="1"/>
</dbReference>
<name>A0ABP3C6Q9_9MICO</name>
<proteinExistence type="predicted"/>
<organism evidence="1 2">
    <name type="scientific">Brevibacterium metallidurans</name>
    <dbReference type="NCBI Taxonomy" id="1482676"/>
    <lineage>
        <taxon>Bacteria</taxon>
        <taxon>Bacillati</taxon>
        <taxon>Actinomycetota</taxon>
        <taxon>Actinomycetes</taxon>
        <taxon>Micrococcales</taxon>
        <taxon>Brevibacteriaceae</taxon>
        <taxon>Brevibacterium</taxon>
    </lineage>
</organism>
<comment type="caution">
    <text evidence="1">The sequence shown here is derived from an EMBL/GenBank/DDBJ whole genome shotgun (WGS) entry which is preliminary data.</text>
</comment>
<gene>
    <name evidence="1" type="ORF">NCCP602_14220</name>
</gene>
<evidence type="ECO:0000313" key="2">
    <source>
        <dbReference type="Proteomes" id="UP001498238"/>
    </source>
</evidence>
<accession>A0ABP3C6Q9</accession>
<reference evidence="1 2" key="1">
    <citation type="submission" date="2024-01" db="EMBL/GenBank/DDBJ databases">
        <title>Characterization of antibiotic resistant novel bacterial strains and their environmental applications.</title>
        <authorList>
            <person name="Manzoor S."/>
            <person name="Abbas S."/>
            <person name="Arshad M."/>
            <person name="Ahmed I."/>
        </authorList>
    </citation>
    <scope>NUCLEOTIDE SEQUENCE [LARGE SCALE GENOMIC DNA]</scope>
    <source>
        <strain evidence="1 2">NCCP-602</strain>
    </source>
</reference>
<keyword evidence="2" id="KW-1185">Reference proteome</keyword>
<dbReference type="RefSeq" id="WP_339392350.1">
    <property type="nucleotide sequence ID" value="NZ_BAAAAF010000004.1"/>
</dbReference>
<sequence length="127" mass="14163">MRRRRALMWTGGILGTLVVAFLAGCFAYRTVMSSVIVQSALYDSVPSFVDCSRVPDSGIVESAVIDFPTFDDSEAIAVPRCQGAIIEVQYGSHTTREKIESFLRSNGTWDRSAGWWWKSIPVQLRNV</sequence>
<dbReference type="EMBL" id="BAAAAF010000004">
    <property type="protein sequence ID" value="GAA0035461.1"/>
    <property type="molecule type" value="Genomic_DNA"/>
</dbReference>
<evidence type="ECO:0000313" key="1">
    <source>
        <dbReference type="EMBL" id="GAA0035461.1"/>
    </source>
</evidence>